<dbReference type="Gene3D" id="3.40.50.720">
    <property type="entry name" value="NAD(P)-binding Rossmann-like Domain"/>
    <property type="match status" value="1"/>
</dbReference>
<reference evidence="2 3" key="1">
    <citation type="submission" date="2023-03" db="EMBL/GenBank/DDBJ databases">
        <title>Draft genome sequence of Streptomyces sp. RB6PN23 isolated from peat swamp forest in Thailand.</title>
        <authorList>
            <person name="Klaysubun C."/>
            <person name="Duangmal K."/>
        </authorList>
    </citation>
    <scope>NUCLEOTIDE SEQUENCE [LARGE SCALE GENOMIC DNA]</scope>
    <source>
        <strain evidence="2 3">RB6PN23</strain>
    </source>
</reference>
<evidence type="ECO:0000313" key="3">
    <source>
        <dbReference type="Proteomes" id="UP001216579"/>
    </source>
</evidence>
<dbReference type="CDD" id="cd05269">
    <property type="entry name" value="TMR_SDR_a"/>
    <property type="match status" value="1"/>
</dbReference>
<organism evidence="2 3">
    <name type="scientific">Streptomyces silvisoli</name>
    <dbReference type="NCBI Taxonomy" id="3034235"/>
    <lineage>
        <taxon>Bacteria</taxon>
        <taxon>Bacillati</taxon>
        <taxon>Actinomycetota</taxon>
        <taxon>Actinomycetes</taxon>
        <taxon>Kitasatosporales</taxon>
        <taxon>Streptomycetaceae</taxon>
        <taxon>Streptomyces</taxon>
    </lineage>
</organism>
<dbReference type="Proteomes" id="UP001216579">
    <property type="component" value="Unassembled WGS sequence"/>
</dbReference>
<dbReference type="PANTHER" id="PTHR43162:SF1">
    <property type="entry name" value="PRESTALK A DIFFERENTIATION PROTEIN A"/>
    <property type="match status" value="1"/>
</dbReference>
<gene>
    <name evidence="2" type="ORF">P3G67_01330</name>
</gene>
<dbReference type="Pfam" id="PF05368">
    <property type="entry name" value="NmrA"/>
    <property type="match status" value="1"/>
</dbReference>
<dbReference type="EMBL" id="JARJBC010000001">
    <property type="protein sequence ID" value="MDF3287898.1"/>
    <property type="molecule type" value="Genomic_DNA"/>
</dbReference>
<dbReference type="RefSeq" id="WP_276091769.1">
    <property type="nucleotide sequence ID" value="NZ_JARJBC010000001.1"/>
</dbReference>
<protein>
    <submittedName>
        <fullName evidence="2">NAD(P)H-binding protein</fullName>
    </submittedName>
</protein>
<evidence type="ECO:0000313" key="2">
    <source>
        <dbReference type="EMBL" id="MDF3287898.1"/>
    </source>
</evidence>
<dbReference type="InterPro" id="IPR008030">
    <property type="entry name" value="NmrA-like"/>
</dbReference>
<accession>A0ABT5ZDJ2</accession>
<dbReference type="Gene3D" id="3.90.25.10">
    <property type="entry name" value="UDP-galactose 4-epimerase, domain 1"/>
    <property type="match status" value="1"/>
</dbReference>
<proteinExistence type="predicted"/>
<dbReference type="InterPro" id="IPR036291">
    <property type="entry name" value="NAD(P)-bd_dom_sf"/>
</dbReference>
<keyword evidence="3" id="KW-1185">Reference proteome</keyword>
<sequence length="283" mass="29840">MSPRPTTLVIGGTGTTGSRVATLLRDRSAAVRIATRRPVEGNAEHVRFDWADPATHSAALAGVDRIYLVAPIGAADPAPIVEPFLDGALAAGVRRVVLLSSSAIPEGATGVGALHRMVRTVVPEWTVLRPSWFMQNFVGDHPVAHGIRADREIVTATGAGRVAFVDADDIAAVAVRALLDAVPHNTEHLITGPEAIGYADAADIITRTTGLTIRHRSVSTRDLVTRIAATGVPAEFAAVLAALDEDIRHGTEDRVSPAVQAVTGRPPRSFSEFVTSHRNAFTA</sequence>
<name>A0ABT5ZDJ2_9ACTN</name>
<dbReference type="InterPro" id="IPR051604">
    <property type="entry name" value="Ergot_Alk_Oxidoreductase"/>
</dbReference>
<evidence type="ECO:0000259" key="1">
    <source>
        <dbReference type="Pfam" id="PF05368"/>
    </source>
</evidence>
<dbReference type="SUPFAM" id="SSF51735">
    <property type="entry name" value="NAD(P)-binding Rossmann-fold domains"/>
    <property type="match status" value="1"/>
</dbReference>
<dbReference type="PANTHER" id="PTHR43162">
    <property type="match status" value="1"/>
</dbReference>
<feature type="domain" description="NmrA-like" evidence="1">
    <location>
        <begin position="6"/>
        <end position="246"/>
    </location>
</feature>
<comment type="caution">
    <text evidence="2">The sequence shown here is derived from an EMBL/GenBank/DDBJ whole genome shotgun (WGS) entry which is preliminary data.</text>
</comment>